<feature type="compositionally biased region" description="Polar residues" evidence="1">
    <location>
        <begin position="538"/>
        <end position="551"/>
    </location>
</feature>
<protein>
    <submittedName>
        <fullName evidence="4">Uncharacterized protein LOC103696283 isoform X1</fullName>
    </submittedName>
</protein>
<evidence type="ECO:0000313" key="3">
    <source>
        <dbReference type="Proteomes" id="UP000228380"/>
    </source>
</evidence>
<keyword evidence="3" id="KW-1185">Reference proteome</keyword>
<dbReference type="OrthoDB" id="1841386at2759"/>
<dbReference type="PANTHER" id="PTHR46328:SF42">
    <property type="entry name" value="PROTEIN FAR1-RELATED SEQUENCE 5-LIKE ISOFORM X1"/>
    <property type="match status" value="1"/>
</dbReference>
<gene>
    <name evidence="4" type="primary">LOC103696283</name>
</gene>
<evidence type="ECO:0000259" key="2">
    <source>
        <dbReference type="Pfam" id="PF03101"/>
    </source>
</evidence>
<feature type="domain" description="FAR1" evidence="2">
    <location>
        <begin position="210"/>
        <end position="303"/>
    </location>
</feature>
<feature type="compositionally biased region" description="Polar residues" evidence="1">
    <location>
        <begin position="521"/>
        <end position="530"/>
    </location>
</feature>
<reference evidence="4" key="2">
    <citation type="submission" date="2025-08" db="UniProtKB">
        <authorList>
            <consortium name="RefSeq"/>
        </authorList>
    </citation>
    <scope>IDENTIFICATION</scope>
    <source>
        <tissue evidence="4">Young leaves</tissue>
    </source>
</reference>
<organism evidence="3 4">
    <name type="scientific">Phoenix dactylifera</name>
    <name type="common">Date palm</name>
    <dbReference type="NCBI Taxonomy" id="42345"/>
    <lineage>
        <taxon>Eukaryota</taxon>
        <taxon>Viridiplantae</taxon>
        <taxon>Streptophyta</taxon>
        <taxon>Embryophyta</taxon>
        <taxon>Tracheophyta</taxon>
        <taxon>Spermatophyta</taxon>
        <taxon>Magnoliopsida</taxon>
        <taxon>Liliopsida</taxon>
        <taxon>Arecaceae</taxon>
        <taxon>Coryphoideae</taxon>
        <taxon>Phoeniceae</taxon>
        <taxon>Phoenix</taxon>
    </lineage>
</organism>
<proteinExistence type="predicted"/>
<name>A0A8B9A8V1_PHODC</name>
<feature type="domain" description="FAR1" evidence="2">
    <location>
        <begin position="73"/>
        <end position="162"/>
    </location>
</feature>
<dbReference type="InterPro" id="IPR004330">
    <property type="entry name" value="FAR1_DNA_bnd_dom"/>
</dbReference>
<reference evidence="3" key="1">
    <citation type="journal article" date="2019" name="Nat. Commun.">
        <title>Genome-wide association mapping of date palm fruit traits.</title>
        <authorList>
            <person name="Hazzouri K.M."/>
            <person name="Gros-Balthazard M."/>
            <person name="Flowers J.M."/>
            <person name="Copetti D."/>
            <person name="Lemansour A."/>
            <person name="Lebrun M."/>
            <person name="Masmoudi K."/>
            <person name="Ferrand S."/>
            <person name="Dhar M.I."/>
            <person name="Fresquez Z.A."/>
            <person name="Rosas U."/>
            <person name="Zhang J."/>
            <person name="Talag J."/>
            <person name="Lee S."/>
            <person name="Kudrna D."/>
            <person name="Powell R.F."/>
            <person name="Leitch I.J."/>
            <person name="Krueger R.R."/>
            <person name="Wing R.A."/>
            <person name="Amiri K.M.A."/>
            <person name="Purugganan M.D."/>
        </authorList>
    </citation>
    <scope>NUCLEOTIDE SEQUENCE [LARGE SCALE GENOMIC DNA]</scope>
    <source>
        <strain evidence="3">cv. Khalas</strain>
    </source>
</reference>
<evidence type="ECO:0000313" key="4">
    <source>
        <dbReference type="RefSeq" id="XP_038979609.1"/>
    </source>
</evidence>
<accession>A0A8B9A8V1</accession>
<dbReference type="Proteomes" id="UP000228380">
    <property type="component" value="Chromosome 2"/>
</dbReference>
<dbReference type="AlphaFoldDB" id="A0A8B9A8V1"/>
<dbReference type="RefSeq" id="XP_038979609.1">
    <property type="nucleotide sequence ID" value="XM_039123681.1"/>
</dbReference>
<feature type="region of interest" description="Disordered" evidence="1">
    <location>
        <begin position="521"/>
        <end position="551"/>
    </location>
</feature>
<dbReference type="GeneID" id="103696283"/>
<dbReference type="Pfam" id="PF03101">
    <property type="entry name" value="FAR1"/>
    <property type="match status" value="2"/>
</dbReference>
<sequence>MLRMEDKLVQRHIDSEDGKTEVTIAPMDIDPSVDEDNKMMQNPDKGEIIASGGDTDAEPYEGMEFESEEAARTFYAAYAERVGFRIRISRYTRSRRDNSIISRRIVCSKEGFRESCANEGLSGERRQRQRAVTRVGCKAMIMVKKMGPEKWIVTKFVKEHNHGPVPPRRVEVRTVRRNDDFLVQSYTSDGGAVQEPFEGMEFESEDAAKTFYIAYARHMGFRARISKYCRSRRDNSIISRQIVCSKEGFREVRVKNEITDEGKIKRPRVITRIGCKAMIIVKRANSGKWVVTKFEKEHNHDLKMPNLESHSNSGEVINLQGAIMKANGMVMDESSARTQGTSQESLCVLYNQLCYEAIRYAQEGAATEDSYNVAMSALKEAAVKVAAAKKAAVNVGQQGLHIGGAKQAFLVVHPAQTKALKDLQCLNEVKQSDHPVQVPLILNIANSQLLHNPSDVVHAAHATQVLNITNAVSVLKQSLPSTPPMEGLIGNGLQGSDLPEEMKMSVQTVDKDVELDSTIQKSQNLDSTNAAKADFTPRSGNNLTSPGSSEAQPVAIPAVPVTLYVPVMGSLPTSCSVGTPGTPGGSYALVAAPIEALPVSARPAGPSSQLQDASLQPAAASQSGALALAPSTGNLSEHCKPYTCPNPQVHATAIACGARVVPPKAAASLIKAIEARIGSGGASVAKSALTGGCKLLAAQSPCPCTIEDGKRGHASGNIIPESQVEHLEETKMQNIEVDPKELMVDPDHSVVENDGQDGSLFERQMELLDTVGAAADLSMFGKRAWTEIKCD</sequence>
<dbReference type="PANTHER" id="PTHR46328">
    <property type="entry name" value="FAR-RED IMPAIRED RESPONSIVE (FAR1) FAMILY PROTEIN-RELATED"/>
    <property type="match status" value="1"/>
</dbReference>
<evidence type="ECO:0000256" key="1">
    <source>
        <dbReference type="SAM" id="MobiDB-lite"/>
    </source>
</evidence>